<keyword evidence="7 9" id="KW-0472">Membrane</keyword>
<gene>
    <name evidence="11" type="primary">ND3</name>
</gene>
<geneLocation type="mitochondrion" evidence="11"/>
<keyword evidence="9" id="KW-0679">Respiratory chain</keyword>
<protein>
    <recommendedName>
        <fullName evidence="3 9">NADH-ubiquinone oxidoreductase chain 3</fullName>
        <ecNumber evidence="9">7.1.1.2</ecNumber>
    </recommendedName>
</protein>
<name>Q6DVH4_ONYOR</name>
<dbReference type="GO" id="GO:0031966">
    <property type="term" value="C:mitochondrial membrane"/>
    <property type="evidence" value="ECO:0007669"/>
    <property type="project" value="UniProtKB-SubCell"/>
</dbReference>
<evidence type="ECO:0000256" key="3">
    <source>
        <dbReference type="ARBA" id="ARBA00021007"/>
    </source>
</evidence>
<evidence type="ECO:0000256" key="1">
    <source>
        <dbReference type="ARBA" id="ARBA00004370"/>
    </source>
</evidence>
<reference evidence="11" key="1">
    <citation type="journal article" date="2005" name="Proc. R. Soc. B">
        <title>Mitochondrial genomes suggest that hexapods and crustaceans are mutually paraphyletic.</title>
        <authorList>
            <person name="Cook C.E."/>
            <person name="Yue Q."/>
            <person name="Akam M."/>
        </authorList>
    </citation>
    <scope>NUCLEOTIDE SEQUENCE</scope>
</reference>
<dbReference type="InterPro" id="IPR000440">
    <property type="entry name" value="NADH_UbQ/plastoQ_OxRdtase_su3"/>
</dbReference>
<dbReference type="RefSeq" id="YP_054463.1">
    <property type="nucleotide sequence ID" value="NC_006074.1"/>
</dbReference>
<dbReference type="EMBL" id="AY639938">
    <property type="protein sequence ID" value="AAT69325.1"/>
    <property type="molecule type" value="Genomic_DNA"/>
</dbReference>
<keyword evidence="4 9" id="KW-0813">Transport</keyword>
<dbReference type="PANTHER" id="PTHR11058:SF9">
    <property type="entry name" value="NADH-UBIQUINONE OXIDOREDUCTASE CHAIN 3"/>
    <property type="match status" value="1"/>
</dbReference>
<keyword evidence="9" id="KW-0249">Electron transport</keyword>
<comment type="similarity">
    <text evidence="2 9">Belongs to the complex I subunit 3 family.</text>
</comment>
<evidence type="ECO:0000256" key="6">
    <source>
        <dbReference type="ARBA" id="ARBA00022989"/>
    </source>
</evidence>
<feature type="transmembrane region" description="Helical" evidence="9">
    <location>
        <begin position="54"/>
        <end position="74"/>
    </location>
</feature>
<dbReference type="InterPro" id="IPR038430">
    <property type="entry name" value="NDAH_ubi_oxred_su3_sf"/>
</dbReference>
<comment type="subcellular location">
    <subcellularLocation>
        <location evidence="1">Membrane</location>
    </subcellularLocation>
    <subcellularLocation>
        <location evidence="9">Mitochondrion membrane</location>
        <topology evidence="9">Multi-pass membrane protein</topology>
    </subcellularLocation>
</comment>
<dbReference type="GO" id="GO:0008137">
    <property type="term" value="F:NADH dehydrogenase (ubiquinone) activity"/>
    <property type="evidence" value="ECO:0007669"/>
    <property type="project" value="UniProtKB-UniRule"/>
</dbReference>
<keyword evidence="5 9" id="KW-0812">Transmembrane</keyword>
<comment type="catalytic activity">
    <reaction evidence="8 9">
        <text>a ubiquinone + NADH + 5 H(+)(in) = a ubiquinol + NAD(+) + 4 H(+)(out)</text>
        <dbReference type="Rhea" id="RHEA:29091"/>
        <dbReference type="Rhea" id="RHEA-COMP:9565"/>
        <dbReference type="Rhea" id="RHEA-COMP:9566"/>
        <dbReference type="ChEBI" id="CHEBI:15378"/>
        <dbReference type="ChEBI" id="CHEBI:16389"/>
        <dbReference type="ChEBI" id="CHEBI:17976"/>
        <dbReference type="ChEBI" id="CHEBI:57540"/>
        <dbReference type="ChEBI" id="CHEBI:57945"/>
        <dbReference type="EC" id="7.1.1.2"/>
    </reaction>
</comment>
<sequence>MIQIFSLALILALFLILLNSVISSKSFNDREKPSSFECGFNPLFFSRTPFSTQFFLIAVIFLIFDVEITLILPIPMILHISSSNSLIVLATFFLIILILGLFYEWKNGALYWPK</sequence>
<dbReference type="GO" id="GO:0030964">
    <property type="term" value="C:NADH dehydrogenase complex"/>
    <property type="evidence" value="ECO:0007669"/>
    <property type="project" value="TreeGrafter"/>
</dbReference>
<dbReference type="CTD" id="4537"/>
<keyword evidence="10" id="KW-0732">Signal</keyword>
<evidence type="ECO:0000256" key="5">
    <source>
        <dbReference type="ARBA" id="ARBA00022692"/>
    </source>
</evidence>
<keyword evidence="9 11" id="KW-0496">Mitochondrion</keyword>
<keyword evidence="9" id="KW-1278">Translocase</keyword>
<evidence type="ECO:0000256" key="4">
    <source>
        <dbReference type="ARBA" id="ARBA00022448"/>
    </source>
</evidence>
<proteinExistence type="inferred from homology"/>
<feature type="chain" id="PRO_5004273457" description="NADH-ubiquinone oxidoreductase chain 3" evidence="10">
    <location>
        <begin position="24"/>
        <end position="114"/>
    </location>
</feature>
<keyword evidence="9" id="KW-0830">Ubiquinone</keyword>
<evidence type="ECO:0000256" key="10">
    <source>
        <dbReference type="SAM" id="SignalP"/>
    </source>
</evidence>
<evidence type="ECO:0000256" key="7">
    <source>
        <dbReference type="ARBA" id="ARBA00023136"/>
    </source>
</evidence>
<feature type="transmembrane region" description="Helical" evidence="9">
    <location>
        <begin position="86"/>
        <end position="105"/>
    </location>
</feature>
<accession>Q6DVH4</accession>
<comment type="function">
    <text evidence="9">Core subunit of the mitochondrial membrane respiratory chain NADH dehydrogenase (Complex I) which catalyzes electron transfer from NADH through the respiratory chain, using ubiquinone as an electron acceptor. Essential for the catalytic activity of complex I.</text>
</comment>
<dbReference type="Gene3D" id="1.20.58.1610">
    <property type="entry name" value="NADH:ubiquinone/plastoquinone oxidoreductase, chain 3"/>
    <property type="match status" value="1"/>
</dbReference>
<evidence type="ECO:0000256" key="8">
    <source>
        <dbReference type="ARBA" id="ARBA00049551"/>
    </source>
</evidence>
<evidence type="ECO:0000313" key="11">
    <source>
        <dbReference type="EMBL" id="AAT69325.1"/>
    </source>
</evidence>
<dbReference type="PANTHER" id="PTHR11058">
    <property type="entry name" value="NADH-UBIQUINONE OXIDOREDUCTASE CHAIN 3"/>
    <property type="match status" value="1"/>
</dbReference>
<evidence type="ECO:0000256" key="9">
    <source>
        <dbReference type="RuleBase" id="RU003640"/>
    </source>
</evidence>
<dbReference type="GeneID" id="2914294"/>
<keyword evidence="6 9" id="KW-1133">Transmembrane helix</keyword>
<evidence type="ECO:0000256" key="2">
    <source>
        <dbReference type="ARBA" id="ARBA00008472"/>
    </source>
</evidence>
<dbReference type="EC" id="7.1.1.2" evidence="9"/>
<dbReference type="AlphaFoldDB" id="Q6DVH4"/>
<organism evidence="11">
    <name type="scientific">Onychiurus orientalis</name>
    <name type="common">Blind springtail</name>
    <dbReference type="NCBI Taxonomy" id="280588"/>
    <lineage>
        <taxon>Eukaryota</taxon>
        <taxon>Metazoa</taxon>
        <taxon>Ecdysozoa</taxon>
        <taxon>Arthropoda</taxon>
        <taxon>Hexapoda</taxon>
        <taxon>Collembola</taxon>
        <taxon>Poduromorpha</taxon>
        <taxon>Poduroidea</taxon>
        <taxon>Onychiuridae</taxon>
        <taxon>Onychiurinae</taxon>
        <taxon>Onychiurus</taxon>
    </lineage>
</organism>
<dbReference type="Pfam" id="PF00507">
    <property type="entry name" value="Oxidored_q4"/>
    <property type="match status" value="1"/>
</dbReference>
<feature type="signal peptide" evidence="10">
    <location>
        <begin position="1"/>
        <end position="23"/>
    </location>
</feature>
<keyword evidence="9" id="KW-0520">NAD</keyword>